<proteinExistence type="predicted"/>
<evidence type="ECO:0000313" key="2">
    <source>
        <dbReference type="EMBL" id="OOK78767.1"/>
    </source>
</evidence>
<feature type="region of interest" description="Disordered" evidence="1">
    <location>
        <begin position="27"/>
        <end position="51"/>
    </location>
</feature>
<dbReference type="AlphaFoldDB" id="A0A1V3XHT4"/>
<dbReference type="Proteomes" id="UP000189229">
    <property type="component" value="Unassembled WGS sequence"/>
</dbReference>
<organism evidence="2 3">
    <name type="scientific">Mycobacterium kansasii</name>
    <dbReference type="NCBI Taxonomy" id="1768"/>
    <lineage>
        <taxon>Bacteria</taxon>
        <taxon>Bacillati</taxon>
        <taxon>Actinomycetota</taxon>
        <taxon>Actinomycetes</taxon>
        <taxon>Mycobacteriales</taxon>
        <taxon>Mycobacteriaceae</taxon>
        <taxon>Mycobacterium</taxon>
    </lineage>
</organism>
<gene>
    <name evidence="2" type="ORF">BZL30_2172</name>
</gene>
<comment type="caution">
    <text evidence="2">The sequence shown here is derived from an EMBL/GenBank/DDBJ whole genome shotgun (WGS) entry which is preliminary data.</text>
</comment>
<protein>
    <submittedName>
        <fullName evidence="2">Uncharacterized protein</fullName>
    </submittedName>
</protein>
<evidence type="ECO:0000256" key="1">
    <source>
        <dbReference type="SAM" id="MobiDB-lite"/>
    </source>
</evidence>
<evidence type="ECO:0000313" key="3">
    <source>
        <dbReference type="Proteomes" id="UP000189229"/>
    </source>
</evidence>
<name>A0A1V3XHT4_MYCKA</name>
<dbReference type="EMBL" id="MVBM01000002">
    <property type="protein sequence ID" value="OOK78767.1"/>
    <property type="molecule type" value="Genomic_DNA"/>
</dbReference>
<sequence>MHPAPFGIHRHRYCPAMGTILPRTAKAGSSAVVPQPRRRSAAFSPISTDGA</sequence>
<reference evidence="2 3" key="1">
    <citation type="submission" date="2017-02" db="EMBL/GenBank/DDBJ databases">
        <title>Complete genome sequences of Mycobacterium kansasii strains isolated from rhesus macaques.</title>
        <authorList>
            <person name="Panda A."/>
            <person name="Nagaraj S."/>
            <person name="Zhao X."/>
            <person name="Tettelin H."/>
            <person name="Detolla L.J."/>
        </authorList>
    </citation>
    <scope>NUCLEOTIDE SEQUENCE [LARGE SCALE GENOMIC DNA]</scope>
    <source>
        <strain evidence="2 3">11-3813</strain>
    </source>
</reference>
<accession>A0A1V3XHT4</accession>